<name>A0AB33FY02_SERMA</name>
<dbReference type="NCBIfam" id="NF033153">
    <property type="entry name" value="phage_ICD_like"/>
    <property type="match status" value="1"/>
</dbReference>
<dbReference type="Proteomes" id="UP000245399">
    <property type="component" value="Chromosome"/>
</dbReference>
<protein>
    <submittedName>
        <fullName evidence="1">Host cell division inhibitor Icd-like protein</fullName>
    </submittedName>
</protein>
<gene>
    <name evidence="1" type="ORF">DKC05_17590</name>
</gene>
<evidence type="ECO:0000313" key="1">
    <source>
        <dbReference type="EMBL" id="AWL71506.1"/>
    </source>
</evidence>
<accession>A0AB33FY02</accession>
<dbReference type="AlphaFoldDB" id="A0AB33FY02"/>
<reference evidence="1 2" key="1">
    <citation type="submission" date="2018-05" db="EMBL/GenBank/DDBJ databases">
        <title>Klebsiella quasipneumonaiae provides a window into carbapenemase gene transfer, plasmid rearrangements and nosocomial acquisition from the hospital environment.</title>
        <authorList>
            <person name="Mathers A.J."/>
            <person name="Vegesana K."/>
            <person name="Stoesser N."/>
            <person name="Crook D."/>
            <person name="Vaughan A."/>
            <person name="Barry K."/>
            <person name="Parikh H."/>
            <person name="Sebra R."/>
            <person name="Kotay S."/>
            <person name="Walker A.S."/>
            <person name="Sheppard A.E."/>
        </authorList>
    </citation>
    <scope>NUCLEOTIDE SEQUENCE [LARGE SCALE GENOMIC DNA]</scope>
    <source>
        <strain evidence="1 2">CAV1761</strain>
    </source>
</reference>
<proteinExistence type="predicted"/>
<sequence>MADMQSTQTRSKFTFLFLATPDHTPECAPVVLRFDADTEAAERDAFPGWDLIFAAKIRTQPPCRVAFFDYATRSGWEFDSAAVQEVAHGA</sequence>
<evidence type="ECO:0000313" key="2">
    <source>
        <dbReference type="Proteomes" id="UP000245399"/>
    </source>
</evidence>
<dbReference type="EMBL" id="CP029449">
    <property type="protein sequence ID" value="AWL71506.1"/>
    <property type="molecule type" value="Genomic_DNA"/>
</dbReference>
<organism evidence="1 2">
    <name type="scientific">Serratia marcescens</name>
    <dbReference type="NCBI Taxonomy" id="615"/>
    <lineage>
        <taxon>Bacteria</taxon>
        <taxon>Pseudomonadati</taxon>
        <taxon>Pseudomonadota</taxon>
        <taxon>Gammaproteobacteria</taxon>
        <taxon>Enterobacterales</taxon>
        <taxon>Yersiniaceae</taxon>
        <taxon>Serratia</taxon>
    </lineage>
</organism>